<evidence type="ECO:0000256" key="4">
    <source>
        <dbReference type="ARBA" id="ARBA00022679"/>
    </source>
</evidence>
<name>A0A0K1ESQ6_CHOCO</name>
<dbReference type="KEGG" id="ccro:CMC5_079070"/>
<dbReference type="InterPro" id="IPR011006">
    <property type="entry name" value="CheY-like_superfamily"/>
</dbReference>
<evidence type="ECO:0000256" key="7">
    <source>
        <dbReference type="ARBA" id="ARBA00035100"/>
    </source>
</evidence>
<dbReference type="SUPFAM" id="SSF47226">
    <property type="entry name" value="Histidine-containing phosphotransfer domain, HPT domain"/>
    <property type="match status" value="1"/>
</dbReference>
<dbReference type="Gene3D" id="1.20.120.160">
    <property type="entry name" value="HPT domain"/>
    <property type="match status" value="1"/>
</dbReference>
<evidence type="ECO:0000256" key="6">
    <source>
        <dbReference type="ARBA" id="ARBA00022777"/>
    </source>
</evidence>
<keyword evidence="6 13" id="KW-0418">Kinase</keyword>
<dbReference type="PROSITE" id="PS50894">
    <property type="entry name" value="HPT"/>
    <property type="match status" value="1"/>
</dbReference>
<dbReference type="SMART" id="SM00448">
    <property type="entry name" value="REC"/>
    <property type="match status" value="1"/>
</dbReference>
<evidence type="ECO:0000259" key="11">
    <source>
        <dbReference type="PROSITE" id="PS50851"/>
    </source>
</evidence>
<dbReference type="InterPro" id="IPR036641">
    <property type="entry name" value="HPT_dom_sf"/>
</dbReference>
<evidence type="ECO:0000256" key="2">
    <source>
        <dbReference type="ARBA" id="ARBA00012438"/>
    </source>
</evidence>
<dbReference type="Pfam" id="PF01627">
    <property type="entry name" value="Hpt"/>
    <property type="match status" value="1"/>
</dbReference>
<evidence type="ECO:0000256" key="8">
    <source>
        <dbReference type="PROSITE-ProRule" id="PRU00110"/>
    </source>
</evidence>
<feature type="modified residue" description="Phosphohistidine" evidence="8">
    <location>
        <position position="47"/>
    </location>
</feature>
<dbReference type="Gene3D" id="3.30.565.10">
    <property type="entry name" value="Histidine kinase-like ATPase, C-terminal domain"/>
    <property type="match status" value="1"/>
</dbReference>
<proteinExistence type="predicted"/>
<dbReference type="GO" id="GO:0006935">
    <property type="term" value="P:chemotaxis"/>
    <property type="evidence" value="ECO:0007669"/>
    <property type="project" value="InterPro"/>
</dbReference>
<dbReference type="InterPro" id="IPR036061">
    <property type="entry name" value="CheW-like_dom_sf"/>
</dbReference>
<keyword evidence="4 13" id="KW-0808">Transferase</keyword>
<feature type="domain" description="Response regulatory" evidence="10">
    <location>
        <begin position="569"/>
        <end position="685"/>
    </location>
</feature>
<dbReference type="CDD" id="cd00088">
    <property type="entry name" value="HPT"/>
    <property type="match status" value="1"/>
</dbReference>
<evidence type="ECO:0000313" key="13">
    <source>
        <dbReference type="EMBL" id="AKT43672.1"/>
    </source>
</evidence>
<accession>A0A0K1ESQ6</accession>
<dbReference type="GO" id="GO:0000155">
    <property type="term" value="F:phosphorelay sensor kinase activity"/>
    <property type="evidence" value="ECO:0007669"/>
    <property type="project" value="UniProtKB-ARBA"/>
</dbReference>
<dbReference type="FunFam" id="3.30.565.10:FF:000016">
    <property type="entry name" value="Chemotaxis protein CheA, putative"/>
    <property type="match status" value="1"/>
</dbReference>
<evidence type="ECO:0000259" key="10">
    <source>
        <dbReference type="PROSITE" id="PS50110"/>
    </source>
</evidence>
<dbReference type="InterPro" id="IPR002545">
    <property type="entry name" value="CheW-lke_dom"/>
</dbReference>
<gene>
    <name evidence="13" type="ORF">CMC5_079070</name>
</gene>
<dbReference type="PANTHER" id="PTHR43395:SF10">
    <property type="entry name" value="CHEMOTAXIS PROTEIN CHEA"/>
    <property type="match status" value="1"/>
</dbReference>
<dbReference type="PROSITE" id="PS50110">
    <property type="entry name" value="RESPONSE_REGULATORY"/>
    <property type="match status" value="1"/>
</dbReference>
<keyword evidence="5" id="KW-0547">Nucleotide-binding</keyword>
<dbReference type="InterPro" id="IPR004358">
    <property type="entry name" value="Sig_transdc_His_kin-like_C"/>
</dbReference>
<feature type="domain" description="CheW-like" evidence="11">
    <location>
        <begin position="421"/>
        <end position="554"/>
    </location>
</feature>
<dbReference type="Pfam" id="PF00072">
    <property type="entry name" value="Response_reg"/>
    <property type="match status" value="1"/>
</dbReference>
<dbReference type="Pfam" id="PF02518">
    <property type="entry name" value="HATPase_c"/>
    <property type="match status" value="1"/>
</dbReference>
<dbReference type="SUPFAM" id="SSF55874">
    <property type="entry name" value="ATPase domain of HSP90 chaperone/DNA topoisomerase II/histidine kinase"/>
    <property type="match status" value="1"/>
</dbReference>
<evidence type="ECO:0000256" key="9">
    <source>
        <dbReference type="PROSITE-ProRule" id="PRU00169"/>
    </source>
</evidence>
<evidence type="ECO:0000256" key="5">
    <source>
        <dbReference type="ARBA" id="ARBA00022741"/>
    </source>
</evidence>
<organism evidence="13 14">
    <name type="scientific">Chondromyces crocatus</name>
    <dbReference type="NCBI Taxonomy" id="52"/>
    <lineage>
        <taxon>Bacteria</taxon>
        <taxon>Pseudomonadati</taxon>
        <taxon>Myxococcota</taxon>
        <taxon>Polyangia</taxon>
        <taxon>Polyangiales</taxon>
        <taxon>Polyangiaceae</taxon>
        <taxon>Chondromyces</taxon>
    </lineage>
</organism>
<sequence>MALTSQLERAFRSEALELLEGLAQGVLELERDPERIEIVHRCLRQAHTLKGAARIAQRPRVAELAHAIEDAFTPYRAGEKAPEQALMSDLLALVGALRREVTGQTQTNPSTAPGPLAEERLETVRVDIMALDATLEAATETSVQLGTARRAAETVRGAQRSLSLLRRDMRALRALGEAPGSREAGALRLQSMSAKLEELQRVLGTAMEDLGSGLQRMDQELGEVQRRLGILRLVPARTIMPSLELGVRDAAGARGMQVSFVASGEEVRLEGHILAAVRDALLHLVRNAVAHGLESPEERVRLKKPAGGRVRLSVERRGRRAVFSCSDDGRGMDADAIRAAAVAGGAISEEDALALGHDDALRLAIRAGISTSQGVTELSGRGVGLDVAAETAARFDGELRIASEPDVGTTIELEVALSLSSLTALVVLADDRQTLIPLAGVTGVVRLADADVVRDGAGEHILHEGRAIPFMPLARMLDASAVTPRERWSSVILQASGSLVAVGVDRLLGSLDVIVKPLPVAAGEHALVAGAALDAQGNPVLVLDTRGLAQAVENRPATLTPRVVKPRPPVLIIDDSLTTRMLEQGILQGAGFEVDLAGSGEEGLKKAKERRYGLFLVDIEMPGMSGLDFLRITRNDTALRDIPVIIVTSLASVEDRQRGLDAGAAAYIVKGEFDQRRFVTTVRELMEKQA</sequence>
<dbReference type="STRING" id="52.CMC5_079070"/>
<dbReference type="SMART" id="SM00387">
    <property type="entry name" value="HATPase_c"/>
    <property type="match status" value="1"/>
</dbReference>
<dbReference type="PRINTS" id="PR00344">
    <property type="entry name" value="BCTRLSENSOR"/>
</dbReference>
<dbReference type="InterPro" id="IPR008207">
    <property type="entry name" value="Sig_transdc_His_kin_Hpt_dom"/>
</dbReference>
<evidence type="ECO:0000256" key="3">
    <source>
        <dbReference type="ARBA" id="ARBA00022553"/>
    </source>
</evidence>
<dbReference type="Pfam" id="PF01584">
    <property type="entry name" value="CheW"/>
    <property type="match status" value="1"/>
</dbReference>
<dbReference type="SMART" id="SM00260">
    <property type="entry name" value="CheW"/>
    <property type="match status" value="1"/>
</dbReference>
<dbReference type="PANTHER" id="PTHR43395">
    <property type="entry name" value="SENSOR HISTIDINE KINASE CHEA"/>
    <property type="match status" value="1"/>
</dbReference>
<dbReference type="EMBL" id="CP012159">
    <property type="protein sequence ID" value="AKT43672.1"/>
    <property type="molecule type" value="Genomic_DNA"/>
</dbReference>
<dbReference type="OrthoDB" id="9803176at2"/>
<evidence type="ECO:0000256" key="1">
    <source>
        <dbReference type="ARBA" id="ARBA00000085"/>
    </source>
</evidence>
<dbReference type="InterPro" id="IPR001789">
    <property type="entry name" value="Sig_transdc_resp-reg_receiver"/>
</dbReference>
<keyword evidence="3 9" id="KW-0597">Phosphoprotein</keyword>
<dbReference type="PATRIC" id="fig|52.7.peg.8701"/>
<dbReference type="InterPro" id="IPR036890">
    <property type="entry name" value="HATPase_C_sf"/>
</dbReference>
<comment type="catalytic activity">
    <reaction evidence="1">
        <text>ATP + protein L-histidine = ADP + protein N-phospho-L-histidine.</text>
        <dbReference type="EC" id="2.7.13.3"/>
    </reaction>
</comment>
<dbReference type="SUPFAM" id="SSF52172">
    <property type="entry name" value="CheY-like"/>
    <property type="match status" value="1"/>
</dbReference>
<dbReference type="Proteomes" id="UP000067626">
    <property type="component" value="Chromosome"/>
</dbReference>
<dbReference type="PROSITE" id="PS50851">
    <property type="entry name" value="CHEW"/>
    <property type="match status" value="1"/>
</dbReference>
<protein>
    <recommendedName>
        <fullName evidence="2">histidine kinase</fullName>
        <ecNumber evidence="2">2.7.13.3</ecNumber>
    </recommendedName>
</protein>
<dbReference type="SUPFAM" id="SSF50341">
    <property type="entry name" value="CheW-like"/>
    <property type="match status" value="1"/>
</dbReference>
<dbReference type="EC" id="2.7.13.3" evidence="2"/>
<dbReference type="RefSeq" id="WP_050435104.1">
    <property type="nucleotide sequence ID" value="NZ_CP012159.1"/>
</dbReference>
<evidence type="ECO:0000313" key="14">
    <source>
        <dbReference type="Proteomes" id="UP000067626"/>
    </source>
</evidence>
<dbReference type="InterPro" id="IPR051315">
    <property type="entry name" value="Bact_Chemotaxis_CheA"/>
</dbReference>
<dbReference type="Gene3D" id="3.40.50.2300">
    <property type="match status" value="1"/>
</dbReference>
<comment type="function">
    <text evidence="7">Involved in the transmission of sensory signals from the chemoreceptors to the flagellar motors. CheA is autophosphorylated; it can transfer its phosphate group to either CheB or CheY.</text>
</comment>
<dbReference type="Gene3D" id="2.30.30.40">
    <property type="entry name" value="SH3 Domains"/>
    <property type="match status" value="1"/>
</dbReference>
<reference evidence="13 14" key="1">
    <citation type="submission" date="2015-07" db="EMBL/GenBank/DDBJ databases">
        <title>Genome analysis of myxobacterium Chondromyces crocatus Cm c5 reveals a high potential for natural compound synthesis and the genetic basis for the loss of fruiting body formation.</title>
        <authorList>
            <person name="Zaburannyi N."/>
            <person name="Bunk B."/>
            <person name="Maier J."/>
            <person name="Overmann J."/>
            <person name="Mueller R."/>
        </authorList>
    </citation>
    <scope>NUCLEOTIDE SEQUENCE [LARGE SCALE GENOMIC DNA]</scope>
    <source>
        <strain evidence="13 14">Cm c5</strain>
    </source>
</reference>
<keyword evidence="14" id="KW-1185">Reference proteome</keyword>
<feature type="modified residue" description="4-aspartylphosphate" evidence="9">
    <location>
        <position position="618"/>
    </location>
</feature>
<feature type="domain" description="HPt" evidence="12">
    <location>
        <begin position="1"/>
        <end position="108"/>
    </location>
</feature>
<dbReference type="AlphaFoldDB" id="A0A0K1ESQ6"/>
<dbReference type="SMART" id="SM00073">
    <property type="entry name" value="HPT"/>
    <property type="match status" value="1"/>
</dbReference>
<dbReference type="InterPro" id="IPR003594">
    <property type="entry name" value="HATPase_dom"/>
</dbReference>
<evidence type="ECO:0000259" key="12">
    <source>
        <dbReference type="PROSITE" id="PS50894"/>
    </source>
</evidence>